<dbReference type="OrthoDB" id="10250478at2759"/>
<dbReference type="Gene3D" id="1.10.1160.10">
    <property type="entry name" value="Glutamyl-trna Synthetase, Domain 2"/>
    <property type="match status" value="1"/>
</dbReference>
<dbReference type="SUPFAM" id="SSF47616">
    <property type="entry name" value="GST C-terminal domain-like"/>
    <property type="match status" value="1"/>
</dbReference>
<reference evidence="17 18" key="1">
    <citation type="journal article" date="2018" name="Nat. Ecol. Evol.">
        <title>Pezizomycetes genomes reveal the molecular basis of ectomycorrhizal truffle lifestyle.</title>
        <authorList>
            <person name="Murat C."/>
            <person name="Payen T."/>
            <person name="Noel B."/>
            <person name="Kuo A."/>
            <person name="Morin E."/>
            <person name="Chen J."/>
            <person name="Kohler A."/>
            <person name="Krizsan K."/>
            <person name="Balestrini R."/>
            <person name="Da Silva C."/>
            <person name="Montanini B."/>
            <person name="Hainaut M."/>
            <person name="Levati E."/>
            <person name="Barry K.W."/>
            <person name="Belfiori B."/>
            <person name="Cichocki N."/>
            <person name="Clum A."/>
            <person name="Dockter R.B."/>
            <person name="Fauchery L."/>
            <person name="Guy J."/>
            <person name="Iotti M."/>
            <person name="Le Tacon F."/>
            <person name="Lindquist E.A."/>
            <person name="Lipzen A."/>
            <person name="Malagnac F."/>
            <person name="Mello A."/>
            <person name="Molinier V."/>
            <person name="Miyauchi S."/>
            <person name="Poulain J."/>
            <person name="Riccioni C."/>
            <person name="Rubini A."/>
            <person name="Sitrit Y."/>
            <person name="Splivallo R."/>
            <person name="Traeger S."/>
            <person name="Wang M."/>
            <person name="Zifcakova L."/>
            <person name="Wipf D."/>
            <person name="Zambonelli A."/>
            <person name="Paolocci F."/>
            <person name="Nowrousian M."/>
            <person name="Ottonello S."/>
            <person name="Baldrian P."/>
            <person name="Spatafora J.W."/>
            <person name="Henrissat B."/>
            <person name="Nagy L.G."/>
            <person name="Aury J.M."/>
            <person name="Wincker P."/>
            <person name="Grigoriev I.V."/>
            <person name="Bonfante P."/>
            <person name="Martin F.M."/>
        </authorList>
    </citation>
    <scope>NUCLEOTIDE SEQUENCE [LARGE SCALE GENOMIC DNA]</scope>
    <source>
        <strain evidence="17 18">ATCC MYA-4762</strain>
    </source>
</reference>
<dbReference type="Proteomes" id="UP000267821">
    <property type="component" value="Unassembled WGS sequence"/>
</dbReference>
<dbReference type="InterPro" id="IPR020061">
    <property type="entry name" value="Glu_tRNA_lig_a-bdl"/>
</dbReference>
<dbReference type="HAMAP" id="MF_02076">
    <property type="entry name" value="Glu_tRNA_synth_type2"/>
    <property type="match status" value="1"/>
</dbReference>
<dbReference type="FunFam" id="2.40.240.10:FF:000004">
    <property type="entry name" value="Glutamyl-tRNA synthetase, cytoplasmic"/>
    <property type="match status" value="1"/>
</dbReference>
<dbReference type="InterPro" id="IPR020056">
    <property type="entry name" value="Rbsml_bL25/Gln-tRNA_synth_N"/>
</dbReference>
<keyword evidence="8 13" id="KW-0067">ATP-binding</keyword>
<dbReference type="CDD" id="cd00807">
    <property type="entry name" value="GlnRS_core"/>
    <property type="match status" value="1"/>
</dbReference>
<evidence type="ECO:0000256" key="4">
    <source>
        <dbReference type="ARBA" id="ARBA00022490"/>
    </source>
</evidence>
<dbReference type="InterPro" id="IPR001412">
    <property type="entry name" value="aa-tRNA-synth_I_CS"/>
</dbReference>
<keyword evidence="10 13" id="KW-0030">Aminoacyl-tRNA synthetase</keyword>
<dbReference type="Gene3D" id="3.40.50.620">
    <property type="entry name" value="HUPs"/>
    <property type="match status" value="1"/>
</dbReference>
<keyword evidence="18" id="KW-1185">Reference proteome</keyword>
<dbReference type="Gene3D" id="3.90.800.10">
    <property type="entry name" value="Glutamyl-tRNA Synthetase, Domain 3"/>
    <property type="match status" value="1"/>
</dbReference>
<dbReference type="Gene3D" id="2.40.240.10">
    <property type="entry name" value="Ribosomal Protein L25, Chain P"/>
    <property type="match status" value="1"/>
</dbReference>
<dbReference type="InterPro" id="IPR050132">
    <property type="entry name" value="Gln/Glu-tRNA_Ligase"/>
</dbReference>
<evidence type="ECO:0000313" key="17">
    <source>
        <dbReference type="EMBL" id="RPB20071.1"/>
    </source>
</evidence>
<dbReference type="InterPro" id="IPR020059">
    <property type="entry name" value="Glu/Gln-tRNA-synth_Ib_codon-bd"/>
</dbReference>
<dbReference type="InterPro" id="IPR000924">
    <property type="entry name" value="Glu/Gln-tRNA-synth"/>
</dbReference>
<dbReference type="InterPro" id="IPR049437">
    <property type="entry name" value="tRNA-synt_1c_C2"/>
</dbReference>
<feature type="domain" description="Glutamyl/glutaminyl-tRNA synthetase class Ib anti-codon binding" evidence="15">
    <location>
        <begin position="519"/>
        <end position="612"/>
    </location>
</feature>
<dbReference type="InterPro" id="IPR020058">
    <property type="entry name" value="Glu/Gln-tRNA-synth_Ib_cat-dom"/>
</dbReference>
<dbReference type="EMBL" id="ML121578">
    <property type="protein sequence ID" value="RPB20071.1"/>
    <property type="molecule type" value="Genomic_DNA"/>
</dbReference>
<dbReference type="Gene3D" id="1.20.1050.10">
    <property type="match status" value="1"/>
</dbReference>
<evidence type="ECO:0000313" key="18">
    <source>
        <dbReference type="Proteomes" id="UP000267821"/>
    </source>
</evidence>
<dbReference type="InterPro" id="IPR036282">
    <property type="entry name" value="Glutathione-S-Trfase_C_sf"/>
</dbReference>
<dbReference type="InterPro" id="IPR004526">
    <property type="entry name" value="Glu-tRNA-synth_arc/euk"/>
</dbReference>
<dbReference type="STRING" id="1051890.A0A3N4LHC9"/>
<evidence type="ECO:0000256" key="12">
    <source>
        <dbReference type="ARBA" id="ARBA00048351"/>
    </source>
</evidence>
<evidence type="ECO:0000256" key="9">
    <source>
        <dbReference type="ARBA" id="ARBA00022917"/>
    </source>
</evidence>
<dbReference type="Pfam" id="PF03950">
    <property type="entry name" value="tRNA-synt_1c_C"/>
    <property type="match status" value="1"/>
</dbReference>
<dbReference type="PROSITE" id="PS00178">
    <property type="entry name" value="AA_TRNA_LIGASE_I"/>
    <property type="match status" value="1"/>
</dbReference>
<comment type="subcellular location">
    <subcellularLocation>
        <location evidence="1">Cytoplasm</location>
    </subcellularLocation>
</comment>
<feature type="domain" description="tRNA synthetases class I (E and Q) anti-codon binding" evidence="16">
    <location>
        <begin position="624"/>
        <end position="698"/>
    </location>
</feature>
<evidence type="ECO:0000256" key="2">
    <source>
        <dbReference type="ARBA" id="ARBA00008927"/>
    </source>
</evidence>
<sequence length="718" mass="81630">MPQFAITIAGKAASSAGQTIYPSVIAASIVQEAVPTQSIAIAVKENEPVLVKAVKSSTIGLQFEGEDIIYGYENVLRKLIESFPKELGVKSELEEYWVNFTLTRLFSGDFKETSAALEELNNHLVLRTYLVGYSLTIADISVWGALRGSNAAYLNIKKGHHVNLARWFRYIEANNRVSKGVDTLREELSAKKKVKSQGSNYEIGLLDTDKGVVTRFPPEPSGYLHIGHAKAAMLNQYFAQQYNGKLIIRFDDTNPTKEKQEFEDSILEDLKLLGVKGDIFSYSSDYFQQLYDYAIKMIELGKAYCDDTEQAKMRDERFNGIASARRDTSVEENLRTFKEEMTNATELGKKYCVRAKISVDSPNKALRDPVIYRCNPEPHHRTGTRWKLYPTYDFTCPIVDSIEGVTHALRTIEYRDRNDQYQWMIKTLGLRKVHIWDFSRLNFIKTLLSKRKLHWFVDQGLVWGWDDPRFPTVRGIRRRGMTIEGLKQFILAQGPSKNVVNLDWTIIWATNKKVIDPISPRHTAVFFEDAVIAKVIGASETPTSGDRPRHAKNKDLGTKKVYFGPTILLDQADAASFKDGEEITLMSWGNAIVSNIATSPTTGKILSLDLTLHLEGDFKKTEKKVTWLEKVKQNLVFVELVDFDYLITKDKLEEEDNIEDFVNKNTEFRIKAIADESVGEMEVGQIMQFERKGYYRLDSKAEGAKPAVFFCIPTGKEK</sequence>
<dbReference type="Pfam" id="PF20974">
    <property type="entry name" value="tRNA-synt_1c_C2"/>
    <property type="match status" value="1"/>
</dbReference>
<evidence type="ECO:0000259" key="14">
    <source>
        <dbReference type="Pfam" id="PF00749"/>
    </source>
</evidence>
<evidence type="ECO:0000259" key="16">
    <source>
        <dbReference type="Pfam" id="PF20974"/>
    </source>
</evidence>
<evidence type="ECO:0000256" key="8">
    <source>
        <dbReference type="ARBA" id="ARBA00022840"/>
    </source>
</evidence>
<comment type="similarity">
    <text evidence="2">Belongs to the class-I aminoacyl-tRNA synthetase family. Glutamate--tRNA ligase type 2 subfamily.</text>
</comment>
<evidence type="ECO:0000256" key="13">
    <source>
        <dbReference type="RuleBase" id="RU363037"/>
    </source>
</evidence>
<dbReference type="SUPFAM" id="SSF50715">
    <property type="entry name" value="Ribosomal protein L25-like"/>
    <property type="match status" value="1"/>
</dbReference>
<evidence type="ECO:0000256" key="3">
    <source>
        <dbReference type="ARBA" id="ARBA00012835"/>
    </source>
</evidence>
<evidence type="ECO:0000256" key="1">
    <source>
        <dbReference type="ARBA" id="ARBA00004496"/>
    </source>
</evidence>
<evidence type="ECO:0000256" key="10">
    <source>
        <dbReference type="ARBA" id="ARBA00023146"/>
    </source>
</evidence>
<dbReference type="Pfam" id="PF00749">
    <property type="entry name" value="tRNA-synt_1c"/>
    <property type="match status" value="1"/>
</dbReference>
<dbReference type="InterPro" id="IPR014729">
    <property type="entry name" value="Rossmann-like_a/b/a_fold"/>
</dbReference>
<name>A0A3N4LHC9_9PEZI</name>
<organism evidence="17 18">
    <name type="scientific">Terfezia boudieri ATCC MYA-4762</name>
    <dbReference type="NCBI Taxonomy" id="1051890"/>
    <lineage>
        <taxon>Eukaryota</taxon>
        <taxon>Fungi</taxon>
        <taxon>Dikarya</taxon>
        <taxon>Ascomycota</taxon>
        <taxon>Pezizomycotina</taxon>
        <taxon>Pezizomycetes</taxon>
        <taxon>Pezizales</taxon>
        <taxon>Pezizaceae</taxon>
        <taxon>Terfezia</taxon>
    </lineage>
</organism>
<dbReference type="GO" id="GO:0004818">
    <property type="term" value="F:glutamate-tRNA ligase activity"/>
    <property type="evidence" value="ECO:0007669"/>
    <property type="project" value="UniProtKB-EC"/>
</dbReference>
<dbReference type="PANTHER" id="PTHR43097">
    <property type="entry name" value="GLUTAMINE-TRNA LIGASE"/>
    <property type="match status" value="1"/>
</dbReference>
<accession>A0A3N4LHC9</accession>
<gene>
    <name evidence="17" type="ORF">L211DRAFT_829839</name>
</gene>
<keyword evidence="6 13" id="KW-0436">Ligase</keyword>
<dbReference type="PRINTS" id="PR00987">
    <property type="entry name" value="TRNASYNTHGLU"/>
</dbReference>
<dbReference type="SUPFAM" id="SSF52374">
    <property type="entry name" value="Nucleotidylyl transferase"/>
    <property type="match status" value="1"/>
</dbReference>
<dbReference type="PANTHER" id="PTHR43097:SF5">
    <property type="entry name" value="GLUTAMATE--TRNA LIGASE"/>
    <property type="match status" value="1"/>
</dbReference>
<evidence type="ECO:0000256" key="11">
    <source>
        <dbReference type="ARBA" id="ARBA00030865"/>
    </source>
</evidence>
<dbReference type="EC" id="6.1.1.17" evidence="3"/>
<dbReference type="AlphaFoldDB" id="A0A3N4LHC9"/>
<dbReference type="NCBIfam" id="TIGR00463">
    <property type="entry name" value="gltX_arch"/>
    <property type="match status" value="1"/>
</dbReference>
<evidence type="ECO:0000256" key="6">
    <source>
        <dbReference type="ARBA" id="ARBA00022598"/>
    </source>
</evidence>
<comment type="catalytic activity">
    <reaction evidence="12">
        <text>tRNA(Glu) + L-glutamate + ATP = L-glutamyl-tRNA(Glu) + AMP + diphosphate</text>
        <dbReference type="Rhea" id="RHEA:23540"/>
        <dbReference type="Rhea" id="RHEA-COMP:9663"/>
        <dbReference type="Rhea" id="RHEA-COMP:9680"/>
        <dbReference type="ChEBI" id="CHEBI:29985"/>
        <dbReference type="ChEBI" id="CHEBI:30616"/>
        <dbReference type="ChEBI" id="CHEBI:33019"/>
        <dbReference type="ChEBI" id="CHEBI:78442"/>
        <dbReference type="ChEBI" id="CHEBI:78520"/>
        <dbReference type="ChEBI" id="CHEBI:456215"/>
        <dbReference type="EC" id="6.1.1.17"/>
    </reaction>
</comment>
<evidence type="ECO:0000259" key="15">
    <source>
        <dbReference type="Pfam" id="PF03950"/>
    </source>
</evidence>
<evidence type="ECO:0000256" key="5">
    <source>
        <dbReference type="ARBA" id="ARBA00022553"/>
    </source>
</evidence>
<keyword evidence="7 13" id="KW-0547">Nucleotide-binding</keyword>
<dbReference type="FunFam" id="3.40.50.620:FF:000037">
    <property type="entry name" value="Glutamine--tRNA ligase cytoplasmic"/>
    <property type="match status" value="1"/>
</dbReference>
<dbReference type="FunCoup" id="A0A3N4LHC9">
    <property type="interactions" value="782"/>
</dbReference>
<dbReference type="InParanoid" id="A0A3N4LHC9"/>
<dbReference type="FunFam" id="3.90.800.10:FF:000001">
    <property type="entry name" value="Glutamine--tRNA ligase"/>
    <property type="match status" value="1"/>
</dbReference>
<keyword evidence="9 13" id="KW-0648">Protein biosynthesis</keyword>
<protein>
    <recommendedName>
        <fullName evidence="3">glutamate--tRNA ligase</fullName>
        <ecNumber evidence="3">6.1.1.17</ecNumber>
    </recommendedName>
    <alternativeName>
        <fullName evidence="11">Glutamyl-tRNA synthetase</fullName>
    </alternativeName>
</protein>
<keyword evidence="5" id="KW-0597">Phosphoprotein</keyword>
<dbReference type="GO" id="GO:0006424">
    <property type="term" value="P:glutamyl-tRNA aminoacylation"/>
    <property type="evidence" value="ECO:0007669"/>
    <property type="project" value="InterPro"/>
</dbReference>
<dbReference type="GO" id="GO:0005829">
    <property type="term" value="C:cytosol"/>
    <property type="evidence" value="ECO:0007669"/>
    <property type="project" value="TreeGrafter"/>
</dbReference>
<dbReference type="InterPro" id="IPR011035">
    <property type="entry name" value="Ribosomal_bL25/Gln-tRNA_synth"/>
</dbReference>
<keyword evidence="4" id="KW-0963">Cytoplasm</keyword>
<feature type="domain" description="Glutamyl/glutaminyl-tRNA synthetase class Ib catalytic" evidence="14">
    <location>
        <begin position="212"/>
        <end position="516"/>
    </location>
</feature>
<dbReference type="Gene3D" id="3.40.30.70">
    <property type="match status" value="1"/>
</dbReference>
<evidence type="ECO:0000256" key="7">
    <source>
        <dbReference type="ARBA" id="ARBA00022741"/>
    </source>
</evidence>
<proteinExistence type="inferred from homology"/>
<dbReference type="GO" id="GO:0017102">
    <property type="term" value="C:methionyl glutamyl tRNA synthetase complex"/>
    <property type="evidence" value="ECO:0007669"/>
    <property type="project" value="TreeGrafter"/>
</dbReference>
<dbReference type="FunFam" id="1.10.1160.10:FF:000001">
    <property type="entry name" value="Glutamine--tRNA ligase"/>
    <property type="match status" value="1"/>
</dbReference>
<dbReference type="GO" id="GO:0005524">
    <property type="term" value="F:ATP binding"/>
    <property type="evidence" value="ECO:0007669"/>
    <property type="project" value="UniProtKB-KW"/>
</dbReference>